<protein>
    <submittedName>
        <fullName evidence="1">Uncharacterized protein</fullName>
    </submittedName>
</protein>
<gene>
    <name evidence="1" type="ORF">C1645_853199</name>
</gene>
<comment type="caution">
    <text evidence="1">The sequence shown here is derived from an EMBL/GenBank/DDBJ whole genome shotgun (WGS) entry which is preliminary data.</text>
</comment>
<name>A0A397SQV5_9GLOM</name>
<evidence type="ECO:0000313" key="2">
    <source>
        <dbReference type="Proteomes" id="UP000265703"/>
    </source>
</evidence>
<dbReference type="EMBL" id="QKYT01000279">
    <property type="protein sequence ID" value="RIA88102.1"/>
    <property type="molecule type" value="Genomic_DNA"/>
</dbReference>
<evidence type="ECO:0000313" key="1">
    <source>
        <dbReference type="EMBL" id="RIA88102.1"/>
    </source>
</evidence>
<keyword evidence="2" id="KW-1185">Reference proteome</keyword>
<sequence>MYYKAGSMGPNAKWFHLSARRSRYNKKNPFSCSNTFTRPSIHHPFTPDDYESIVLRYPRRPVQRRIFPPPFVRDIYYRLLNDVKALIRIYLQCSSDNQIRIRNKLRDAFELYNHTWAIGRHAEDFLRSIGDLSPYSEPRSTQIPDLFYLLD</sequence>
<feature type="non-terminal residue" evidence="1">
    <location>
        <position position="1"/>
    </location>
</feature>
<accession>A0A397SQV5</accession>
<proteinExistence type="predicted"/>
<dbReference type="Proteomes" id="UP000265703">
    <property type="component" value="Unassembled WGS sequence"/>
</dbReference>
<organism evidence="1 2">
    <name type="scientific">Glomus cerebriforme</name>
    <dbReference type="NCBI Taxonomy" id="658196"/>
    <lineage>
        <taxon>Eukaryota</taxon>
        <taxon>Fungi</taxon>
        <taxon>Fungi incertae sedis</taxon>
        <taxon>Mucoromycota</taxon>
        <taxon>Glomeromycotina</taxon>
        <taxon>Glomeromycetes</taxon>
        <taxon>Glomerales</taxon>
        <taxon>Glomeraceae</taxon>
        <taxon>Glomus</taxon>
    </lineage>
</organism>
<dbReference type="AlphaFoldDB" id="A0A397SQV5"/>
<reference evidence="1 2" key="1">
    <citation type="submission" date="2018-06" db="EMBL/GenBank/DDBJ databases">
        <title>Comparative genomics reveals the genomic features of Rhizophagus irregularis, R. cerebriforme, R. diaphanum and Gigaspora rosea, and their symbiotic lifestyle signature.</title>
        <authorList>
            <person name="Morin E."/>
            <person name="San Clemente H."/>
            <person name="Chen E.C.H."/>
            <person name="De La Providencia I."/>
            <person name="Hainaut M."/>
            <person name="Kuo A."/>
            <person name="Kohler A."/>
            <person name="Murat C."/>
            <person name="Tang N."/>
            <person name="Roy S."/>
            <person name="Loubradou J."/>
            <person name="Henrissat B."/>
            <person name="Grigoriev I.V."/>
            <person name="Corradi N."/>
            <person name="Roux C."/>
            <person name="Martin F.M."/>
        </authorList>
    </citation>
    <scope>NUCLEOTIDE SEQUENCE [LARGE SCALE GENOMIC DNA]</scope>
    <source>
        <strain evidence="1 2">DAOM 227022</strain>
    </source>
</reference>